<evidence type="ECO:0000256" key="8">
    <source>
        <dbReference type="SAM" id="Phobius"/>
    </source>
</evidence>
<sequence>MAFSFSRTKNRAKEFVLTRTYSFDRLSLYLRQVILFVYRFSSFHLNPFGAHVCYFVCLSLFGSLLLMVIKPTDPSFSPRYVDMLFMSTSVSTVSGLNTVETELLSSGQIFVLSLLMLLSGDVFVNLLGLMLHKPKQSKPEVKVESLNIELEPVDHVSHNTADRIEPEIADIESSNDNNPVSDAKDITANCIRYLRYVVLGYLTTFHVFGVSLLLIYFHRVPSARGVLNRKGINVFLFCLSTTISSFANGGLIATAENMAIFNRDPVVLLLMIAQVVAGNTLFPLFIRLVIGFLKKITKREEFSEMIKSTSEKRFAPLRPRVTTKYLTLTVLALMAGLVVLFCTLDWNRPVFDGLTSFEKFVTALFIAANSRHAGENSIDCSLISPAVLVFLLVMMYLPTSASFWPIRHQEETSSDKQEKKKKKKKTLWVEHVILSQLSYIVIFIILVCITERKQMYRDPLNFSATRMIFEVTSAYGNVGLSTGYSCATLRKLQPDAICKDRAVSLAGWWSDGGKLILAIVMLYGRLKTFSAGGGKAWRIY</sequence>
<protein>
    <submittedName>
        <fullName evidence="9">Cation transporter HKT2-like</fullName>
    </submittedName>
</protein>
<keyword evidence="7 8" id="KW-0472">Membrane</keyword>
<accession>A0AAQ3JLG3</accession>
<evidence type="ECO:0000313" key="10">
    <source>
        <dbReference type="Proteomes" id="UP001327560"/>
    </source>
</evidence>
<dbReference type="InterPro" id="IPR003445">
    <property type="entry name" value="Cat_transpt"/>
</dbReference>
<dbReference type="PANTHER" id="PTHR31064">
    <property type="entry name" value="POTASSIUM TRANSPORT PROTEIN DDB_G0292412-RELATED"/>
    <property type="match status" value="1"/>
</dbReference>
<keyword evidence="5 8" id="KW-1133">Transmembrane helix</keyword>
<keyword evidence="10" id="KW-1185">Reference proteome</keyword>
<feature type="transmembrane region" description="Helical" evidence="8">
    <location>
        <begin position="325"/>
        <end position="346"/>
    </location>
</feature>
<feature type="transmembrane region" description="Helical" evidence="8">
    <location>
        <begin position="427"/>
        <end position="447"/>
    </location>
</feature>
<evidence type="ECO:0000256" key="4">
    <source>
        <dbReference type="ARBA" id="ARBA00022692"/>
    </source>
</evidence>
<comment type="subcellular location">
    <subcellularLocation>
        <location evidence="1">Membrane</location>
        <topology evidence="1">Multi-pass membrane protein</topology>
    </subcellularLocation>
</comment>
<name>A0AAQ3JLG3_9LILI</name>
<keyword evidence="6" id="KW-0406">Ion transport</keyword>
<comment type="similarity">
    <text evidence="2">Belongs to the TrkH potassium transport family. HKT (TC 2.A.38.3) subfamily.</text>
</comment>
<feature type="transmembrane region" description="Helical" evidence="8">
    <location>
        <begin position="266"/>
        <end position="290"/>
    </location>
</feature>
<dbReference type="Pfam" id="PF02386">
    <property type="entry name" value="TrkH"/>
    <property type="match status" value="1"/>
</dbReference>
<keyword evidence="3" id="KW-0813">Transport</keyword>
<dbReference type="GO" id="GO:0098662">
    <property type="term" value="P:inorganic cation transmembrane transport"/>
    <property type="evidence" value="ECO:0007669"/>
    <property type="project" value="UniProtKB-ARBA"/>
</dbReference>
<evidence type="ECO:0000256" key="1">
    <source>
        <dbReference type="ARBA" id="ARBA00004141"/>
    </source>
</evidence>
<reference evidence="9 10" key="1">
    <citation type="submission" date="2023-10" db="EMBL/GenBank/DDBJ databases">
        <title>Chromosome-scale genome assembly provides insights into flower coloration mechanisms of Canna indica.</title>
        <authorList>
            <person name="Li C."/>
        </authorList>
    </citation>
    <scope>NUCLEOTIDE SEQUENCE [LARGE SCALE GENOMIC DNA]</scope>
    <source>
        <tissue evidence="9">Flower</tissue>
    </source>
</reference>
<keyword evidence="4 8" id="KW-0812">Transmembrane</keyword>
<dbReference type="EMBL" id="CP136890">
    <property type="protein sequence ID" value="WOK92089.1"/>
    <property type="molecule type" value="Genomic_DNA"/>
</dbReference>
<feature type="transmembrane region" description="Helical" evidence="8">
    <location>
        <begin position="382"/>
        <end position="406"/>
    </location>
</feature>
<proteinExistence type="inferred from homology"/>
<dbReference type="GO" id="GO:0005886">
    <property type="term" value="C:plasma membrane"/>
    <property type="evidence" value="ECO:0007669"/>
    <property type="project" value="TreeGrafter"/>
</dbReference>
<dbReference type="GO" id="GO:0008324">
    <property type="term" value="F:monoatomic cation transmembrane transporter activity"/>
    <property type="evidence" value="ECO:0007669"/>
    <property type="project" value="InterPro"/>
</dbReference>
<dbReference type="Proteomes" id="UP001327560">
    <property type="component" value="Chromosome 1"/>
</dbReference>
<evidence type="ECO:0000256" key="2">
    <source>
        <dbReference type="ARBA" id="ARBA00010864"/>
    </source>
</evidence>
<dbReference type="PANTHER" id="PTHR31064:SF25">
    <property type="entry name" value="CATION TRANSPORTER HKT2_1"/>
    <property type="match status" value="1"/>
</dbReference>
<feature type="transmembrane region" description="Helical" evidence="8">
    <location>
        <begin position="48"/>
        <end position="68"/>
    </location>
</feature>
<evidence type="ECO:0000256" key="7">
    <source>
        <dbReference type="ARBA" id="ARBA00023136"/>
    </source>
</evidence>
<dbReference type="InterPro" id="IPR051143">
    <property type="entry name" value="TrkH_K-transport"/>
</dbReference>
<dbReference type="AlphaFoldDB" id="A0AAQ3JLG3"/>
<evidence type="ECO:0000256" key="6">
    <source>
        <dbReference type="ARBA" id="ARBA00023065"/>
    </source>
</evidence>
<evidence type="ECO:0000313" key="9">
    <source>
        <dbReference type="EMBL" id="WOK92089.1"/>
    </source>
</evidence>
<organism evidence="9 10">
    <name type="scientific">Canna indica</name>
    <name type="common">Indian-shot</name>
    <dbReference type="NCBI Taxonomy" id="4628"/>
    <lineage>
        <taxon>Eukaryota</taxon>
        <taxon>Viridiplantae</taxon>
        <taxon>Streptophyta</taxon>
        <taxon>Embryophyta</taxon>
        <taxon>Tracheophyta</taxon>
        <taxon>Spermatophyta</taxon>
        <taxon>Magnoliopsida</taxon>
        <taxon>Liliopsida</taxon>
        <taxon>Zingiberales</taxon>
        <taxon>Cannaceae</taxon>
        <taxon>Canna</taxon>
    </lineage>
</organism>
<gene>
    <name evidence="9" type="ORF">Cni_G00780</name>
</gene>
<dbReference type="GO" id="GO:0030001">
    <property type="term" value="P:metal ion transport"/>
    <property type="evidence" value="ECO:0007669"/>
    <property type="project" value="UniProtKB-ARBA"/>
</dbReference>
<feature type="transmembrane region" description="Helical" evidence="8">
    <location>
        <begin position="193"/>
        <end position="217"/>
    </location>
</feature>
<evidence type="ECO:0000256" key="5">
    <source>
        <dbReference type="ARBA" id="ARBA00022989"/>
    </source>
</evidence>
<feature type="transmembrane region" description="Helical" evidence="8">
    <location>
        <begin position="109"/>
        <end position="131"/>
    </location>
</feature>
<evidence type="ECO:0000256" key="3">
    <source>
        <dbReference type="ARBA" id="ARBA00022448"/>
    </source>
</evidence>